<organism evidence="1 2">
    <name type="scientific">Mycena metata</name>
    <dbReference type="NCBI Taxonomy" id="1033252"/>
    <lineage>
        <taxon>Eukaryota</taxon>
        <taxon>Fungi</taxon>
        <taxon>Dikarya</taxon>
        <taxon>Basidiomycota</taxon>
        <taxon>Agaricomycotina</taxon>
        <taxon>Agaricomycetes</taxon>
        <taxon>Agaricomycetidae</taxon>
        <taxon>Agaricales</taxon>
        <taxon>Marasmiineae</taxon>
        <taxon>Mycenaceae</taxon>
        <taxon>Mycena</taxon>
    </lineage>
</organism>
<keyword evidence="2" id="KW-1185">Reference proteome</keyword>
<dbReference type="Gene3D" id="3.80.10.10">
    <property type="entry name" value="Ribonuclease Inhibitor"/>
    <property type="match status" value="1"/>
</dbReference>
<dbReference type="InterPro" id="IPR032675">
    <property type="entry name" value="LRR_dom_sf"/>
</dbReference>
<name>A0AAD7JL84_9AGAR</name>
<dbReference type="AlphaFoldDB" id="A0AAD7JL84"/>
<sequence>MRRLPEDVVAEIFLASLPLDRNAAMSESASPLLLCRVSRGWRTLAFATPQLWASLHVVDRSTSSQRLRLNEAVDRWLSKSGALPLSISVFGSSDTPTEKSVILETVMRYSSRWSRMRFKLWSASSFEPLAALAAVDLPILETIVVDHGILVNRPGEERKWNINSLFQARSLRNMASTMYIPVALPFIQLRRLSYGLAAGTADPSDTYIDTPAALEMLRQCPSLETCNISIYGFGQPPVPQSLPPPCRMESLSHLSVLDSQWGGTESYFFSSLELPRLQSLEYQGGLPGFVMFAFEPLLTPTNQLQRLVLNIPTPNEALLNCLSLVPTLRELWIRQRQFHHGDPIDPPNDAAFWSALTPTAQNLHEVLCPQLQIVTFTGFGGLSDNTVLQLIQSRTGLHSPTIARLTKAHIQFHRGMQEDIAQELRPQIANGLDLSLRYIPPPSPDHSPLHGNISYTEREVLSDNW</sequence>
<comment type="caution">
    <text evidence="1">The sequence shown here is derived from an EMBL/GenBank/DDBJ whole genome shotgun (WGS) entry which is preliminary data.</text>
</comment>
<evidence type="ECO:0000313" key="2">
    <source>
        <dbReference type="Proteomes" id="UP001215598"/>
    </source>
</evidence>
<evidence type="ECO:0008006" key="3">
    <source>
        <dbReference type="Google" id="ProtNLM"/>
    </source>
</evidence>
<evidence type="ECO:0000313" key="1">
    <source>
        <dbReference type="EMBL" id="KAJ7767255.1"/>
    </source>
</evidence>
<dbReference type="Proteomes" id="UP001215598">
    <property type="component" value="Unassembled WGS sequence"/>
</dbReference>
<reference evidence="1" key="1">
    <citation type="submission" date="2023-03" db="EMBL/GenBank/DDBJ databases">
        <title>Massive genome expansion in bonnet fungi (Mycena s.s.) driven by repeated elements and novel gene families across ecological guilds.</title>
        <authorList>
            <consortium name="Lawrence Berkeley National Laboratory"/>
            <person name="Harder C.B."/>
            <person name="Miyauchi S."/>
            <person name="Viragh M."/>
            <person name="Kuo A."/>
            <person name="Thoen E."/>
            <person name="Andreopoulos B."/>
            <person name="Lu D."/>
            <person name="Skrede I."/>
            <person name="Drula E."/>
            <person name="Henrissat B."/>
            <person name="Morin E."/>
            <person name="Kohler A."/>
            <person name="Barry K."/>
            <person name="LaButti K."/>
            <person name="Morin E."/>
            <person name="Salamov A."/>
            <person name="Lipzen A."/>
            <person name="Mereny Z."/>
            <person name="Hegedus B."/>
            <person name="Baldrian P."/>
            <person name="Stursova M."/>
            <person name="Weitz H."/>
            <person name="Taylor A."/>
            <person name="Grigoriev I.V."/>
            <person name="Nagy L.G."/>
            <person name="Martin F."/>
            <person name="Kauserud H."/>
        </authorList>
    </citation>
    <scope>NUCLEOTIDE SEQUENCE</scope>
    <source>
        <strain evidence="1">CBHHK182m</strain>
    </source>
</reference>
<gene>
    <name evidence="1" type="ORF">B0H16DRAFT_1453584</name>
</gene>
<accession>A0AAD7JL84</accession>
<dbReference type="EMBL" id="JARKIB010000022">
    <property type="protein sequence ID" value="KAJ7767255.1"/>
    <property type="molecule type" value="Genomic_DNA"/>
</dbReference>
<protein>
    <recommendedName>
        <fullName evidence="3">F-box domain-containing protein</fullName>
    </recommendedName>
</protein>
<proteinExistence type="predicted"/>